<organism evidence="5 6">
    <name type="scientific">Stachybotrys chlorohalonatus (strain IBT 40285)</name>
    <dbReference type="NCBI Taxonomy" id="1283841"/>
    <lineage>
        <taxon>Eukaryota</taxon>
        <taxon>Fungi</taxon>
        <taxon>Dikarya</taxon>
        <taxon>Ascomycota</taxon>
        <taxon>Pezizomycotina</taxon>
        <taxon>Sordariomycetes</taxon>
        <taxon>Hypocreomycetidae</taxon>
        <taxon>Hypocreales</taxon>
        <taxon>Stachybotryaceae</taxon>
        <taxon>Stachybotrys</taxon>
    </lineage>
</organism>
<feature type="transmembrane region" description="Helical" evidence="4">
    <location>
        <begin position="218"/>
        <end position="238"/>
    </location>
</feature>
<protein>
    <recommendedName>
        <fullName evidence="7">U6 small nuclear RNA (adenine-(43)-N(6))-methyltransferase</fullName>
    </recommendedName>
</protein>
<feature type="compositionally biased region" description="Low complexity" evidence="3">
    <location>
        <begin position="1"/>
        <end position="16"/>
    </location>
</feature>
<keyword evidence="6" id="KW-1185">Reference proteome</keyword>
<dbReference type="GO" id="GO:0005634">
    <property type="term" value="C:nucleus"/>
    <property type="evidence" value="ECO:0007669"/>
    <property type="project" value="TreeGrafter"/>
</dbReference>
<feature type="region of interest" description="Disordered" evidence="3">
    <location>
        <begin position="1"/>
        <end position="46"/>
    </location>
</feature>
<dbReference type="Gene3D" id="3.40.50.150">
    <property type="entry name" value="Vaccinia Virus protein VP39"/>
    <property type="match status" value="1"/>
</dbReference>
<evidence type="ECO:0000313" key="5">
    <source>
        <dbReference type="EMBL" id="KFA61693.1"/>
    </source>
</evidence>
<keyword evidence="4" id="KW-0472">Membrane</keyword>
<evidence type="ECO:0008006" key="7">
    <source>
        <dbReference type="Google" id="ProtNLM"/>
    </source>
</evidence>
<dbReference type="GO" id="GO:0070475">
    <property type="term" value="P:rRNA base methylation"/>
    <property type="evidence" value="ECO:0007669"/>
    <property type="project" value="TreeGrafter"/>
</dbReference>
<dbReference type="SUPFAM" id="SSF53335">
    <property type="entry name" value="S-adenosyl-L-methionine-dependent methyltransferases"/>
    <property type="match status" value="1"/>
</dbReference>
<dbReference type="Pfam" id="PF05971">
    <property type="entry name" value="Methyltransf_10"/>
    <property type="match status" value="1"/>
</dbReference>
<keyword evidence="1" id="KW-0489">Methyltransferase</keyword>
<evidence type="ECO:0000256" key="1">
    <source>
        <dbReference type="ARBA" id="ARBA00022603"/>
    </source>
</evidence>
<dbReference type="EMBL" id="KL660839">
    <property type="protein sequence ID" value="KFA61693.1"/>
    <property type="molecule type" value="Genomic_DNA"/>
</dbReference>
<proteinExistence type="predicted"/>
<dbReference type="OMA" id="WVIAGRE"/>
<keyword evidence="4" id="KW-1133">Transmembrane helix</keyword>
<keyword evidence="4" id="KW-0812">Transmembrane</keyword>
<dbReference type="PANTHER" id="PTHR13393">
    <property type="entry name" value="SAM-DEPENDENT METHYLTRANSFERASE"/>
    <property type="match status" value="1"/>
</dbReference>
<dbReference type="GO" id="GO:0008168">
    <property type="term" value="F:methyltransferase activity"/>
    <property type="evidence" value="ECO:0007669"/>
    <property type="project" value="UniProtKB-KW"/>
</dbReference>
<evidence type="ECO:0000256" key="4">
    <source>
        <dbReference type="SAM" id="Phobius"/>
    </source>
</evidence>
<feature type="compositionally biased region" description="Basic and acidic residues" evidence="3">
    <location>
        <begin position="268"/>
        <end position="279"/>
    </location>
</feature>
<evidence type="ECO:0000256" key="3">
    <source>
        <dbReference type="SAM" id="MobiDB-lite"/>
    </source>
</evidence>
<feature type="region of interest" description="Disordered" evidence="3">
    <location>
        <begin position="268"/>
        <end position="299"/>
    </location>
</feature>
<name>A0A084QCK8_STAC4</name>
<reference evidence="5 6" key="1">
    <citation type="journal article" date="2014" name="BMC Genomics">
        <title>Comparative genome sequencing reveals chemotype-specific gene clusters in the toxigenic black mold Stachybotrys.</title>
        <authorList>
            <person name="Semeiks J."/>
            <person name="Borek D."/>
            <person name="Otwinowski Z."/>
            <person name="Grishin N.V."/>
        </authorList>
    </citation>
    <scope>NUCLEOTIDE SEQUENCE [LARGE SCALE GENOMIC DNA]</scope>
    <source>
        <strain evidence="5 6">IBT 40285</strain>
    </source>
</reference>
<evidence type="ECO:0000313" key="6">
    <source>
        <dbReference type="Proteomes" id="UP000028524"/>
    </source>
</evidence>
<dbReference type="PANTHER" id="PTHR13393:SF0">
    <property type="entry name" value="RNA N6-ADENOSINE-METHYLTRANSFERASE METTL16"/>
    <property type="match status" value="1"/>
</dbReference>
<dbReference type="InterPro" id="IPR029063">
    <property type="entry name" value="SAM-dependent_MTases_sf"/>
</dbReference>
<dbReference type="Proteomes" id="UP000028524">
    <property type="component" value="Unassembled WGS sequence"/>
</dbReference>
<dbReference type="InterPro" id="IPR010286">
    <property type="entry name" value="METTL16/RlmF"/>
</dbReference>
<dbReference type="AlphaFoldDB" id="A0A084QCK8"/>
<dbReference type="OrthoDB" id="514248at2759"/>
<accession>A0A084QCK8</accession>
<feature type="compositionally biased region" description="Pro residues" evidence="3">
    <location>
        <begin position="17"/>
        <end position="29"/>
    </location>
</feature>
<dbReference type="STRING" id="1283841.A0A084QCK8"/>
<keyword evidence="2" id="KW-0808">Transferase</keyword>
<dbReference type="InParanoid" id="A0A084QCK8"/>
<sequence length="735" mass="82350">MNPQSAPSTATAANRTNPPPPMDPYPSAPAPGTVPSGYPAAPDAYYGPMPAASPSIALHLRPEQQIPDHPGSVVGVAPPPRPPRTLSPRPLVPTARDVEALKTNCQFALREYVSLVRSRQRVDASTAALDLEARIRAQAGLVSAELRTLQAEVRDLAKMAENHRWRKWLLGGAIASFIPVVRRLWRRGTDQESKQSSNDTEYAFRRSKSLLSRINDSVFGRGGLASVGFFVFAVLYVFQAEVSLRVARTMQKRIKKLCSKIEKGDASVTTREMKRKAQEGDASEASSSPAPTRIPRPVGMGEAAKDRYYRELYAKPPDFKDLARKDSAFAAITKGREVDFKDPRSVMQLTKTLLKLDFGLHIDLPSDRLCPPVPNRHNYILWLKQLLDSTSYEQPRRRVVGLDIGTGASCIYPLLGCTQRPWSFIATDVDAQNLEWASKNVSSNNLQPRIKIVPRQPQGALIPLDDLSIESIDFTMTNPPFYKSEEEMLHSAKQKSRPPYTACTGAEVEMVVEGGEMGFAFRILNESLLLRDRVQWYTIMFGFLSSVAQLVEQLRQHGLDNYAVTELVQGTKTRRWAVGWSFQAMRPEQDVARGMKTAIAQNIMPPVTQYEALRKPMKHTIGRLAEQISEAVGNLDLASWIWDRERLEGTGRAVDKVWARAWRRKKKREMKETGQSAGEVLQDPKDVFGFRCWVHVAKNEVVVGCRWLEGHDATTFESFQGFLKTTAQTAYDKFQ</sequence>
<dbReference type="HOGENOM" id="CLU_377297_0_0_1"/>
<evidence type="ECO:0000256" key="2">
    <source>
        <dbReference type="ARBA" id="ARBA00022679"/>
    </source>
</evidence>
<gene>
    <name evidence="5" type="ORF">S40285_03491</name>
</gene>